<evidence type="ECO:0000313" key="2">
    <source>
        <dbReference type="Proteomes" id="UP000233786"/>
    </source>
</evidence>
<dbReference type="GO" id="GO:0003677">
    <property type="term" value="F:DNA binding"/>
    <property type="evidence" value="ECO:0007669"/>
    <property type="project" value="UniProtKB-KW"/>
</dbReference>
<evidence type="ECO:0000313" key="1">
    <source>
        <dbReference type="EMBL" id="PKW13159.1"/>
    </source>
</evidence>
<dbReference type="InterPro" id="IPR009061">
    <property type="entry name" value="DNA-bd_dom_put_sf"/>
</dbReference>
<sequence length="142" mass="16377">MRCRRTAGPGRRSRPFPALRGKRRCRCRGSCGPGRGKRDRRDGRDYDEYNVDRVLQIRGLLDAGLPTRIIKQILPCLDKPRVIYFPDATPEMIAILELERDRMTDRIRCLTRNRDAVTEYLDAVLKYRHTGEIPPPARSGQG</sequence>
<dbReference type="EMBL" id="PJNB01000001">
    <property type="protein sequence ID" value="PKW13159.1"/>
    <property type="molecule type" value="Genomic_DNA"/>
</dbReference>
<name>A0A2N3XR83_SACSN</name>
<accession>A0A2N3XR83</accession>
<protein>
    <submittedName>
        <fullName evidence="1">DNA-binding transcriptional MerR regulator</fullName>
    </submittedName>
</protein>
<keyword evidence="2" id="KW-1185">Reference proteome</keyword>
<dbReference type="Proteomes" id="UP000233786">
    <property type="component" value="Unassembled WGS sequence"/>
</dbReference>
<reference evidence="1" key="1">
    <citation type="submission" date="2017-12" db="EMBL/GenBank/DDBJ databases">
        <title>Sequencing the genomes of 1000 Actinobacteria strains.</title>
        <authorList>
            <person name="Klenk H.-P."/>
        </authorList>
    </citation>
    <scope>NUCLEOTIDE SEQUENCE [LARGE SCALE GENOMIC DNA]</scope>
    <source>
        <strain evidence="1">DSM 44228</strain>
    </source>
</reference>
<organism evidence="1 2">
    <name type="scientific">Saccharopolyspora spinosa</name>
    <dbReference type="NCBI Taxonomy" id="60894"/>
    <lineage>
        <taxon>Bacteria</taxon>
        <taxon>Bacillati</taxon>
        <taxon>Actinomycetota</taxon>
        <taxon>Actinomycetes</taxon>
        <taxon>Pseudonocardiales</taxon>
        <taxon>Pseudonocardiaceae</taxon>
        <taxon>Saccharopolyspora</taxon>
    </lineage>
</organism>
<dbReference type="STRING" id="994479.GCA_000194155_06062"/>
<keyword evidence="1" id="KW-0238">DNA-binding</keyword>
<dbReference type="GO" id="GO:0006355">
    <property type="term" value="P:regulation of DNA-templated transcription"/>
    <property type="evidence" value="ECO:0007669"/>
    <property type="project" value="InterPro"/>
</dbReference>
<gene>
    <name evidence="1" type="ORF">A8926_0668</name>
</gene>
<comment type="caution">
    <text evidence="1">The sequence shown here is derived from an EMBL/GenBank/DDBJ whole genome shotgun (WGS) entry which is preliminary data.</text>
</comment>
<dbReference type="Gene3D" id="1.10.1660.10">
    <property type="match status" value="1"/>
</dbReference>
<dbReference type="AlphaFoldDB" id="A0A2N3XR83"/>
<dbReference type="SUPFAM" id="SSF46955">
    <property type="entry name" value="Putative DNA-binding domain"/>
    <property type="match status" value="1"/>
</dbReference>
<proteinExistence type="predicted"/>